<gene>
    <name evidence="1" type="ORF">CYG68_03815</name>
</gene>
<comment type="caution">
    <text evidence="1">The sequence shown here is derived from an EMBL/GenBank/DDBJ whole genome shotgun (WGS) entry which is preliminary data.</text>
</comment>
<proteinExistence type="predicted"/>
<dbReference type="RefSeq" id="WP_193829499.1">
    <property type="nucleotide sequence ID" value="NZ_PKLF01000003.1"/>
</dbReference>
<dbReference type="EMBL" id="PKLF01000003">
    <property type="protein sequence ID" value="MBE8611542.1"/>
    <property type="molecule type" value="Genomic_DNA"/>
</dbReference>
<name>A0A8I0PWX0_MORMO</name>
<accession>A0A8I0PWX0</accession>
<protein>
    <submittedName>
        <fullName evidence="1">Uncharacterized protein</fullName>
    </submittedName>
</protein>
<dbReference type="Proteomes" id="UP000650477">
    <property type="component" value="Unassembled WGS sequence"/>
</dbReference>
<sequence length="79" mass="9041">MSRGTTREVAISKTWTQISAGTYEVIAQFYTVVDICRADEMPSETHPALRVKGSILTFDRTDKVWVRVVYEETSLVTIW</sequence>
<reference evidence="1" key="1">
    <citation type="submission" date="2017-12" db="EMBL/GenBank/DDBJ databases">
        <title>Genome sequencing and analysis.</title>
        <authorList>
            <person name="Huang Y.-T."/>
        </authorList>
    </citation>
    <scope>NUCLEOTIDE SEQUENCE</scope>
    <source>
        <strain evidence="1">VGH116</strain>
    </source>
</reference>
<evidence type="ECO:0000313" key="1">
    <source>
        <dbReference type="EMBL" id="MBE8611542.1"/>
    </source>
</evidence>
<evidence type="ECO:0000313" key="2">
    <source>
        <dbReference type="Proteomes" id="UP000650477"/>
    </source>
</evidence>
<organism evidence="1 2">
    <name type="scientific">Morganella morganii</name>
    <name type="common">Proteus morganii</name>
    <dbReference type="NCBI Taxonomy" id="582"/>
    <lineage>
        <taxon>Bacteria</taxon>
        <taxon>Pseudomonadati</taxon>
        <taxon>Pseudomonadota</taxon>
        <taxon>Gammaproteobacteria</taxon>
        <taxon>Enterobacterales</taxon>
        <taxon>Morganellaceae</taxon>
        <taxon>Morganella</taxon>
    </lineage>
</organism>
<dbReference type="AlphaFoldDB" id="A0A8I0PWX0"/>